<dbReference type="Proteomes" id="UP001386955">
    <property type="component" value="Unassembled WGS sequence"/>
</dbReference>
<evidence type="ECO:0000313" key="3">
    <source>
        <dbReference type="Proteomes" id="UP001386955"/>
    </source>
</evidence>
<evidence type="ECO:0000256" key="1">
    <source>
        <dbReference type="SAM" id="MobiDB-lite"/>
    </source>
</evidence>
<comment type="caution">
    <text evidence="2">The sequence shown here is derived from an EMBL/GenBank/DDBJ whole genome shotgun (WGS) entry which is preliminary data.</text>
</comment>
<keyword evidence="3" id="KW-1185">Reference proteome</keyword>
<accession>A0AAN9T318</accession>
<dbReference type="AlphaFoldDB" id="A0AAN9T318"/>
<dbReference type="EMBL" id="JAYMYS010000002">
    <property type="protein sequence ID" value="KAK7405783.1"/>
    <property type="molecule type" value="Genomic_DNA"/>
</dbReference>
<name>A0AAN9T318_PSOTE</name>
<reference evidence="2 3" key="1">
    <citation type="submission" date="2024-01" db="EMBL/GenBank/DDBJ databases">
        <title>The genomes of 5 underutilized Papilionoideae crops provide insights into root nodulation and disease resistanc.</title>
        <authorList>
            <person name="Jiang F."/>
        </authorList>
    </citation>
    <scope>NUCLEOTIDE SEQUENCE [LARGE SCALE GENOMIC DNA]</scope>
    <source>
        <strain evidence="2">DUOXIRENSHENG_FW03</strain>
        <tissue evidence="2">Leaves</tissue>
    </source>
</reference>
<evidence type="ECO:0000313" key="2">
    <source>
        <dbReference type="EMBL" id="KAK7405783.1"/>
    </source>
</evidence>
<organism evidence="2 3">
    <name type="scientific">Psophocarpus tetragonolobus</name>
    <name type="common">Winged bean</name>
    <name type="synonym">Dolichos tetragonolobus</name>
    <dbReference type="NCBI Taxonomy" id="3891"/>
    <lineage>
        <taxon>Eukaryota</taxon>
        <taxon>Viridiplantae</taxon>
        <taxon>Streptophyta</taxon>
        <taxon>Embryophyta</taxon>
        <taxon>Tracheophyta</taxon>
        <taxon>Spermatophyta</taxon>
        <taxon>Magnoliopsida</taxon>
        <taxon>eudicotyledons</taxon>
        <taxon>Gunneridae</taxon>
        <taxon>Pentapetalae</taxon>
        <taxon>rosids</taxon>
        <taxon>fabids</taxon>
        <taxon>Fabales</taxon>
        <taxon>Fabaceae</taxon>
        <taxon>Papilionoideae</taxon>
        <taxon>50 kb inversion clade</taxon>
        <taxon>NPAAA clade</taxon>
        <taxon>indigoferoid/millettioid clade</taxon>
        <taxon>Phaseoleae</taxon>
        <taxon>Psophocarpus</taxon>
    </lineage>
</organism>
<proteinExistence type="predicted"/>
<feature type="region of interest" description="Disordered" evidence="1">
    <location>
        <begin position="1"/>
        <end position="25"/>
    </location>
</feature>
<gene>
    <name evidence="2" type="ORF">VNO78_07392</name>
</gene>
<protein>
    <submittedName>
        <fullName evidence="2">Uncharacterized protein</fullName>
    </submittedName>
</protein>
<sequence length="115" mass="12695">MLLNQRALTGFTDQQSPPGPDSGGRIQAAALPAITSGSQQWKDNRLLHHWFTIAGCEGCSDGTWLRICLVELEDEDMLCASAAEVPPPPFPHCDELKNFAESLEDVKDYTKEHLD</sequence>